<dbReference type="PANTHER" id="PTHR37305:SF1">
    <property type="entry name" value="MEMBRANE PROTEIN"/>
    <property type="match status" value="1"/>
</dbReference>
<sequence>MRLLWVELTRLRWRRAVLLLSLAAFVLPTLMWAGTTWSTRPVSDSEVATAKAQASENAKFQSEELDRCAKDPETYAEEWGGPPDATCEELIGTPPNPDTDYVNYLERQPITFSTASDTAIAAAVLVVVMMLLAGATFAGADWSSGSMSNQLLFESRRGRVWSAKVSAAFIGAFVVAALALAFLWVLFTGLFALRDVTVTSSDWQSAGGRWIRAALTAGMAAVGGCALTMLFRNTIATLGLMVAAIVGSSVLIFVFPFLDDPEPWMVHANGLAVLQGGYEYYPPDGYSCDSLESCNAAMLHVSMTHGIVYFAVILALILAASVLSFRRRDVP</sequence>
<feature type="transmembrane region" description="Helical" evidence="1">
    <location>
        <begin position="119"/>
        <end position="140"/>
    </location>
</feature>
<accession>A0A7Y9S0L8</accession>
<dbReference type="RefSeq" id="WP_179500589.1">
    <property type="nucleotide sequence ID" value="NZ_JACCAA010000001.1"/>
</dbReference>
<feature type="transmembrane region" description="Helical" evidence="1">
    <location>
        <begin position="210"/>
        <end position="231"/>
    </location>
</feature>
<name>A0A7Y9S0L8_9ACTN</name>
<feature type="transmembrane region" description="Helical" evidence="1">
    <location>
        <begin position="307"/>
        <end position="325"/>
    </location>
</feature>
<organism evidence="2 3">
    <name type="scientific">Nocardioides daedukensis</name>
    <dbReference type="NCBI Taxonomy" id="634462"/>
    <lineage>
        <taxon>Bacteria</taxon>
        <taxon>Bacillati</taxon>
        <taxon>Actinomycetota</taxon>
        <taxon>Actinomycetes</taxon>
        <taxon>Propionibacteriales</taxon>
        <taxon>Nocardioidaceae</taxon>
        <taxon>Nocardioides</taxon>
    </lineage>
</organism>
<comment type="caution">
    <text evidence="2">The sequence shown here is derived from an EMBL/GenBank/DDBJ whole genome shotgun (WGS) entry which is preliminary data.</text>
</comment>
<gene>
    <name evidence="2" type="ORF">BJ980_000213</name>
</gene>
<keyword evidence="1" id="KW-0812">Transmembrane</keyword>
<feature type="transmembrane region" description="Helical" evidence="1">
    <location>
        <begin position="161"/>
        <end position="190"/>
    </location>
</feature>
<dbReference type="EMBL" id="JACCAA010000001">
    <property type="protein sequence ID" value="NYG57290.1"/>
    <property type="molecule type" value="Genomic_DNA"/>
</dbReference>
<dbReference type="PANTHER" id="PTHR37305">
    <property type="entry name" value="INTEGRAL MEMBRANE PROTEIN-RELATED"/>
    <property type="match status" value="1"/>
</dbReference>
<keyword evidence="1" id="KW-0472">Membrane</keyword>
<feature type="transmembrane region" description="Helical" evidence="1">
    <location>
        <begin position="238"/>
        <end position="258"/>
    </location>
</feature>
<evidence type="ECO:0000256" key="1">
    <source>
        <dbReference type="SAM" id="Phobius"/>
    </source>
</evidence>
<dbReference type="Proteomes" id="UP000540656">
    <property type="component" value="Unassembled WGS sequence"/>
</dbReference>
<evidence type="ECO:0000313" key="3">
    <source>
        <dbReference type="Proteomes" id="UP000540656"/>
    </source>
</evidence>
<protein>
    <submittedName>
        <fullName evidence="2">Preprotein translocase subunit SecG</fullName>
    </submittedName>
</protein>
<keyword evidence="3" id="KW-1185">Reference proteome</keyword>
<dbReference type="AlphaFoldDB" id="A0A7Y9S0L8"/>
<evidence type="ECO:0000313" key="2">
    <source>
        <dbReference type="EMBL" id="NYG57290.1"/>
    </source>
</evidence>
<proteinExistence type="predicted"/>
<reference evidence="2 3" key="1">
    <citation type="submission" date="2020-07" db="EMBL/GenBank/DDBJ databases">
        <title>Sequencing the genomes of 1000 actinobacteria strains.</title>
        <authorList>
            <person name="Klenk H.-P."/>
        </authorList>
    </citation>
    <scope>NUCLEOTIDE SEQUENCE [LARGE SCALE GENOMIC DNA]</scope>
    <source>
        <strain evidence="2 3">DSM 23819</strain>
    </source>
</reference>
<keyword evidence="1" id="KW-1133">Transmembrane helix</keyword>